<keyword evidence="2" id="KW-0808">Transferase</keyword>
<dbReference type="OrthoDB" id="5295305at2"/>
<keyword evidence="3" id="KW-1185">Reference proteome</keyword>
<dbReference type="InterPro" id="IPR016181">
    <property type="entry name" value="Acyl_CoA_acyltransferase"/>
</dbReference>
<gene>
    <name evidence="2" type="ORF">FJU11_04490</name>
</gene>
<name>A0A506UFQ9_9HYPH</name>
<organism evidence="2 3">
    <name type="scientific">Pararhizobium mangrovi</name>
    <dbReference type="NCBI Taxonomy" id="2590452"/>
    <lineage>
        <taxon>Bacteria</taxon>
        <taxon>Pseudomonadati</taxon>
        <taxon>Pseudomonadota</taxon>
        <taxon>Alphaproteobacteria</taxon>
        <taxon>Hyphomicrobiales</taxon>
        <taxon>Rhizobiaceae</taxon>
        <taxon>Rhizobium/Agrobacterium group</taxon>
        <taxon>Pararhizobium</taxon>
    </lineage>
</organism>
<sequence length="230" mass="26107">MRDLSGWTGCERPQRRVLEGEYVRLEPLDASRHGDDLFAVSSVADARDRFAWLPEHPPESREAFQVWMERAETSEDTLFFAVVEIESGRALGRQALMRIDAANGVAEIGNVYWGPGLSRKAGASEAFFLMARYVFEDLGYRRFEWKCNAANAPSRRAAQRFGFTEEGVFRQHMVVKGANRDTAWFSVLDHEWPLVSAALREWLAPGNFDAANRQRERLEAIRARIAGPDA</sequence>
<dbReference type="InterPro" id="IPR051908">
    <property type="entry name" value="Ribosomal_N-acetyltransferase"/>
</dbReference>
<proteinExistence type="predicted"/>
<dbReference type="GO" id="GO:1990189">
    <property type="term" value="F:protein N-terminal-serine acetyltransferase activity"/>
    <property type="evidence" value="ECO:0007669"/>
    <property type="project" value="TreeGrafter"/>
</dbReference>
<dbReference type="Gene3D" id="3.40.630.30">
    <property type="match status" value="1"/>
</dbReference>
<dbReference type="PROSITE" id="PS51186">
    <property type="entry name" value="GNAT"/>
    <property type="match status" value="1"/>
</dbReference>
<accession>A0A506UFQ9</accession>
<evidence type="ECO:0000313" key="3">
    <source>
        <dbReference type="Proteomes" id="UP000320314"/>
    </source>
</evidence>
<dbReference type="AlphaFoldDB" id="A0A506UFQ9"/>
<dbReference type="RefSeq" id="WP_141165826.1">
    <property type="nucleotide sequence ID" value="NZ_VHLH01000005.1"/>
</dbReference>
<protein>
    <submittedName>
        <fullName evidence="2">GNAT family N-acetyltransferase</fullName>
    </submittedName>
</protein>
<dbReference type="FunFam" id="3.40.630.30:FF:000047">
    <property type="entry name" value="Acetyltransferase, GNAT family"/>
    <property type="match status" value="1"/>
</dbReference>
<evidence type="ECO:0000259" key="1">
    <source>
        <dbReference type="PROSITE" id="PS51186"/>
    </source>
</evidence>
<dbReference type="PANTHER" id="PTHR43441:SF2">
    <property type="entry name" value="FAMILY ACETYLTRANSFERASE, PUTATIVE (AFU_ORTHOLOGUE AFUA_7G00850)-RELATED"/>
    <property type="match status" value="1"/>
</dbReference>
<dbReference type="GO" id="GO:0005737">
    <property type="term" value="C:cytoplasm"/>
    <property type="evidence" value="ECO:0007669"/>
    <property type="project" value="TreeGrafter"/>
</dbReference>
<dbReference type="Proteomes" id="UP000320314">
    <property type="component" value="Unassembled WGS sequence"/>
</dbReference>
<dbReference type="PANTHER" id="PTHR43441">
    <property type="entry name" value="RIBOSOMAL-PROTEIN-SERINE ACETYLTRANSFERASE"/>
    <property type="match status" value="1"/>
</dbReference>
<dbReference type="SUPFAM" id="SSF55729">
    <property type="entry name" value="Acyl-CoA N-acyltransferases (Nat)"/>
    <property type="match status" value="1"/>
</dbReference>
<feature type="domain" description="N-acetyltransferase" evidence="1">
    <location>
        <begin position="36"/>
        <end position="181"/>
    </location>
</feature>
<comment type="caution">
    <text evidence="2">The sequence shown here is derived from an EMBL/GenBank/DDBJ whole genome shotgun (WGS) entry which is preliminary data.</text>
</comment>
<dbReference type="InterPro" id="IPR000182">
    <property type="entry name" value="GNAT_dom"/>
</dbReference>
<dbReference type="GO" id="GO:0008999">
    <property type="term" value="F:protein-N-terminal-alanine acetyltransferase activity"/>
    <property type="evidence" value="ECO:0007669"/>
    <property type="project" value="TreeGrafter"/>
</dbReference>
<evidence type="ECO:0000313" key="2">
    <source>
        <dbReference type="EMBL" id="TPW30687.1"/>
    </source>
</evidence>
<dbReference type="Pfam" id="PF13302">
    <property type="entry name" value="Acetyltransf_3"/>
    <property type="match status" value="1"/>
</dbReference>
<dbReference type="EMBL" id="VHLH01000005">
    <property type="protein sequence ID" value="TPW30687.1"/>
    <property type="molecule type" value="Genomic_DNA"/>
</dbReference>
<reference evidence="2 3" key="1">
    <citation type="submission" date="2019-06" db="EMBL/GenBank/DDBJ databases">
        <authorList>
            <person name="Li M."/>
        </authorList>
    </citation>
    <scope>NUCLEOTIDE SEQUENCE [LARGE SCALE GENOMIC DNA]</scope>
    <source>
        <strain evidence="2 3">BGMRC6574</strain>
    </source>
</reference>